<reference evidence="3" key="1">
    <citation type="submission" date="2021-01" db="EMBL/GenBank/DDBJ databases">
        <title>Marivirga sp. nov., isolated from intertidal surface sediments.</title>
        <authorList>
            <person name="Zhang M."/>
        </authorList>
    </citation>
    <scope>NUCLEOTIDE SEQUENCE</scope>
    <source>
        <strain evidence="3">SM1354</strain>
    </source>
</reference>
<dbReference type="RefSeq" id="WP_201918214.1">
    <property type="nucleotide sequence ID" value="NZ_JAERQG010000001.1"/>
</dbReference>
<comment type="caution">
    <text evidence="3">The sequence shown here is derived from an EMBL/GenBank/DDBJ whole genome shotgun (WGS) entry which is preliminary data.</text>
</comment>
<sequence>MNRAKAYLSTLFVLLAFINSYNLSAQEVDAPLNFSVKGDFIGDDEAVIQLDSGYIYYSNELELYFNHTIRIQILKESGKKWGNFSLPYAKEDSLIKIEGKVYRLAGDKVQEATVKQSAFKVKEIEDNQLEASYNTNEVKVGDIVEFTYQLKFGDWKNIHNWYFQNDIPVLRSTFTTKIPSFIFFYKFLEGVRNLTDIERSITTDSIKGEPYNMQLETFEMDSIAAYKYEQDIPGDEFFISKLSYHLAEYTLPDFTTVYLLPQAYEELAFNWASDPYFNQIQLKAEYLNEKVDQIYHRSFTDEKNIQSFYFFVRNNFEVDNNLYDKNLQQTYNRRRGNEQQINMILAKMLNQAGYDAYLVALSTIDNRPVYPDFPYFELFNKYVVFVRTMDQNYFLDASDKNLLFNMLAPNCINNGGLIISKSSNGLYPLNFLFDDREEIEGNFSITDSATVAGKYRVKRDGYSVYTFDTQYLTDFRSYNDYLIETIFENPKWNIISHDVKDEFNDNKVIQEELVFARPFDKTDGTTIRINPLIKNEFTSNPFPDVDRQNPITLYAPLYRKGSFTYKIPEGYSIQSLPQSNAVSMESFNCDFRYQVSRSGNTITLSYVIDVNKVIFMANEYKALSSFFDQVTKSLNQMIVLTKN</sequence>
<evidence type="ECO:0000256" key="1">
    <source>
        <dbReference type="SAM" id="SignalP"/>
    </source>
</evidence>
<evidence type="ECO:0000313" key="3">
    <source>
        <dbReference type="EMBL" id="MBL0764545.1"/>
    </source>
</evidence>
<accession>A0A937A6K9</accession>
<keyword evidence="1" id="KW-0732">Signal</keyword>
<dbReference type="Gene3D" id="2.60.40.3140">
    <property type="match status" value="1"/>
</dbReference>
<dbReference type="EMBL" id="JAERQG010000001">
    <property type="protein sequence ID" value="MBL0764545.1"/>
    <property type="molecule type" value="Genomic_DNA"/>
</dbReference>
<feature type="chain" id="PRO_5036887037" evidence="1">
    <location>
        <begin position="26"/>
        <end position="643"/>
    </location>
</feature>
<feature type="signal peptide" evidence="1">
    <location>
        <begin position="1"/>
        <end position="25"/>
    </location>
</feature>
<evidence type="ECO:0000313" key="4">
    <source>
        <dbReference type="Proteomes" id="UP000642920"/>
    </source>
</evidence>
<dbReference type="Proteomes" id="UP000642920">
    <property type="component" value="Unassembled WGS sequence"/>
</dbReference>
<name>A0A937A6K9_9BACT</name>
<dbReference type="Pfam" id="PF12969">
    <property type="entry name" value="DUF3857"/>
    <property type="match status" value="1"/>
</dbReference>
<dbReference type="Gene3D" id="2.60.120.1130">
    <property type="match status" value="1"/>
</dbReference>
<feature type="domain" description="DUF3857" evidence="2">
    <location>
        <begin position="66"/>
        <end position="193"/>
    </location>
</feature>
<dbReference type="Gene3D" id="3.10.620.30">
    <property type="match status" value="1"/>
</dbReference>
<protein>
    <submittedName>
        <fullName evidence="3">DUF3857 domain-containing protein</fullName>
    </submittedName>
</protein>
<proteinExistence type="predicted"/>
<organism evidence="3 4">
    <name type="scientific">Marivirga atlantica</name>
    <dbReference type="NCBI Taxonomy" id="1548457"/>
    <lineage>
        <taxon>Bacteria</taxon>
        <taxon>Pseudomonadati</taxon>
        <taxon>Bacteroidota</taxon>
        <taxon>Cytophagia</taxon>
        <taxon>Cytophagales</taxon>
        <taxon>Marivirgaceae</taxon>
        <taxon>Marivirga</taxon>
    </lineage>
</organism>
<gene>
    <name evidence="3" type="ORF">JKP34_04720</name>
</gene>
<dbReference type="AlphaFoldDB" id="A0A937A6K9"/>
<keyword evidence="4" id="KW-1185">Reference proteome</keyword>
<evidence type="ECO:0000259" key="2">
    <source>
        <dbReference type="Pfam" id="PF12969"/>
    </source>
</evidence>
<dbReference type="InterPro" id="IPR024618">
    <property type="entry name" value="DUF3857"/>
</dbReference>